<comment type="cofactor">
    <cofactor evidence="2 11">
        <name>FAD</name>
        <dbReference type="ChEBI" id="CHEBI:57692"/>
    </cofactor>
</comment>
<evidence type="ECO:0000256" key="9">
    <source>
        <dbReference type="ARBA" id="ARBA00023002"/>
    </source>
</evidence>
<dbReference type="GO" id="GO:0006783">
    <property type="term" value="P:heme biosynthetic process"/>
    <property type="evidence" value="ECO:0007669"/>
    <property type="project" value="UniProtKB-UniRule"/>
</dbReference>
<keyword evidence="8 11" id="KW-0274">FAD</keyword>
<comment type="function">
    <text evidence="11">Involved in coproporphyrin-dependent heme b biosynthesis. Catalyzes the oxidation of coproporphyrinogen III to coproporphyrin III.</text>
</comment>
<dbReference type="GO" id="GO:0004729">
    <property type="term" value="F:oxygen-dependent protoporphyrinogen oxidase activity"/>
    <property type="evidence" value="ECO:0007669"/>
    <property type="project" value="UniProtKB-UniRule"/>
</dbReference>
<protein>
    <recommendedName>
        <fullName evidence="6 11">Coproporphyrinogen III oxidase</fullName>
        <ecNumber evidence="5 11">1.3.3.15</ecNumber>
    </recommendedName>
</protein>
<dbReference type="EC" id="1.3.3.15" evidence="5 11"/>
<evidence type="ECO:0000256" key="7">
    <source>
        <dbReference type="ARBA" id="ARBA00022630"/>
    </source>
</evidence>
<organism evidence="13 14">
    <name type="scientific">Paenibacillus aurantius</name>
    <dbReference type="NCBI Taxonomy" id="2918900"/>
    <lineage>
        <taxon>Bacteria</taxon>
        <taxon>Bacillati</taxon>
        <taxon>Bacillota</taxon>
        <taxon>Bacilli</taxon>
        <taxon>Bacillales</taxon>
        <taxon>Paenibacillaceae</taxon>
        <taxon>Paenibacillus</taxon>
    </lineage>
</organism>
<dbReference type="KEGG" id="paun:MJA45_07945"/>
<dbReference type="AlphaFoldDB" id="A0AA96LGT1"/>
<evidence type="ECO:0000256" key="5">
    <source>
        <dbReference type="ARBA" id="ARBA00012402"/>
    </source>
</evidence>
<comment type="subcellular location">
    <subcellularLocation>
        <location evidence="11">Cytoplasm</location>
    </subcellularLocation>
</comment>
<keyword evidence="11" id="KW-0963">Cytoplasm</keyword>
<evidence type="ECO:0000256" key="8">
    <source>
        <dbReference type="ARBA" id="ARBA00022827"/>
    </source>
</evidence>
<keyword evidence="9 11" id="KW-0560">Oxidoreductase</keyword>
<evidence type="ECO:0000256" key="10">
    <source>
        <dbReference type="ARBA" id="ARBA00023133"/>
    </source>
</evidence>
<sequence length="485" mass="53046">MQEAARKVMIIGGGITGLSAAFYVQKLFKEKGVPVEITLVEKSGKWGGRIETLRRDGFVLEKGPDSFLARKLPIIELSRDLGIENELVGQGAKGKRSYILHHGKLHPMPAGMVLAIPTDLTAFMETGLVSPEGKARALEDLTLPKSEDPGDESLGHFLSRRLGPEVLENIAEPLLAGIYAGDTYALSLQATFPQFKDAEQKYGSLIQGMQESRKASAASAGSQEAIPEAARGSMFLSYRNGLQSLVDALLEALQGVKRLAAAAVKVDRTESGSRVTMENGEVYETDSLILALPNYTMAELLPELPAVQRLGQVDYISVANVILAYNAEEIETSFDGSGFVIPRKEGRFITACTWTSTKWSHIAPPDKVVLRCYVGRSGEEGWTGMTDEEIVRKVKQEVRELMGIEAEPLFHEINRLYRSMPQYPVGHLDQIREARKELQEKHPGVFVTGSGFHGVGLPDCIRQGREAAEECLLHLAGTGTPGRRC</sequence>
<comment type="pathway">
    <text evidence="3 11">Porphyrin-containing compound metabolism; protoheme biosynthesis.</text>
</comment>
<dbReference type="SUPFAM" id="SSF51905">
    <property type="entry name" value="FAD/NAD(P)-binding domain"/>
    <property type="match status" value="1"/>
</dbReference>
<name>A0AA96LGT1_9BACL</name>
<evidence type="ECO:0000256" key="6">
    <source>
        <dbReference type="ARBA" id="ARBA00019046"/>
    </source>
</evidence>
<reference evidence="13 14" key="1">
    <citation type="submission" date="2022-02" db="EMBL/GenBank/DDBJ databases">
        <title>Paenibacillus sp. MBLB1776 Whole Genome Shotgun Sequencing.</title>
        <authorList>
            <person name="Hwang C.Y."/>
            <person name="Cho E.-S."/>
            <person name="Seo M.-J."/>
        </authorList>
    </citation>
    <scope>NUCLEOTIDE SEQUENCE [LARGE SCALE GENOMIC DNA]</scope>
    <source>
        <strain evidence="13 14">MBLB1776</strain>
    </source>
</reference>
<evidence type="ECO:0000313" key="14">
    <source>
        <dbReference type="Proteomes" id="UP001305702"/>
    </source>
</evidence>
<dbReference type="PANTHER" id="PTHR42923:SF3">
    <property type="entry name" value="PROTOPORPHYRINOGEN OXIDASE"/>
    <property type="match status" value="1"/>
</dbReference>
<comment type="catalytic activity">
    <reaction evidence="1">
        <text>coproporphyrinogen III + 3 O2 = coproporphyrin III + 3 H2O2</text>
        <dbReference type="Rhea" id="RHEA:43436"/>
        <dbReference type="ChEBI" id="CHEBI:15379"/>
        <dbReference type="ChEBI" id="CHEBI:16240"/>
        <dbReference type="ChEBI" id="CHEBI:57309"/>
        <dbReference type="ChEBI" id="CHEBI:131725"/>
        <dbReference type="EC" id="1.3.3.15"/>
    </reaction>
    <physiologicalReaction direction="left-to-right" evidence="1">
        <dbReference type="Rhea" id="RHEA:43437"/>
    </physiologicalReaction>
</comment>
<comment type="similarity">
    <text evidence="4 11">Belongs to the protoporphyrinogen/coproporphyrinogen oxidase family. Coproporphyrinogen III oxidase subfamily.</text>
</comment>
<dbReference type="PANTHER" id="PTHR42923">
    <property type="entry name" value="PROTOPORPHYRINOGEN OXIDASE"/>
    <property type="match status" value="1"/>
</dbReference>
<evidence type="ECO:0000256" key="11">
    <source>
        <dbReference type="RuleBase" id="RU364052"/>
    </source>
</evidence>
<feature type="domain" description="Amine oxidase" evidence="12">
    <location>
        <begin position="15"/>
        <end position="472"/>
    </location>
</feature>
<dbReference type="RefSeq" id="WP_315606728.1">
    <property type="nucleotide sequence ID" value="NZ_CP130318.1"/>
</dbReference>
<evidence type="ECO:0000313" key="13">
    <source>
        <dbReference type="EMBL" id="WNQ12949.1"/>
    </source>
</evidence>
<dbReference type="GO" id="GO:0005737">
    <property type="term" value="C:cytoplasm"/>
    <property type="evidence" value="ECO:0007669"/>
    <property type="project" value="UniProtKB-SubCell"/>
</dbReference>
<dbReference type="Gene3D" id="1.10.3110.10">
    <property type="entry name" value="protoporphyrinogen ix oxidase, domain 3"/>
    <property type="match status" value="1"/>
</dbReference>
<dbReference type="Pfam" id="PF01593">
    <property type="entry name" value="Amino_oxidase"/>
    <property type="match status" value="1"/>
</dbReference>
<dbReference type="Proteomes" id="UP001305702">
    <property type="component" value="Chromosome"/>
</dbReference>
<evidence type="ECO:0000256" key="1">
    <source>
        <dbReference type="ARBA" id="ARBA00001755"/>
    </source>
</evidence>
<keyword evidence="7 11" id="KW-0285">Flavoprotein</keyword>
<evidence type="ECO:0000256" key="4">
    <source>
        <dbReference type="ARBA" id="ARBA00008310"/>
    </source>
</evidence>
<proteinExistence type="inferred from homology"/>
<dbReference type="InterPro" id="IPR002937">
    <property type="entry name" value="Amino_oxidase"/>
</dbReference>
<evidence type="ECO:0000259" key="12">
    <source>
        <dbReference type="Pfam" id="PF01593"/>
    </source>
</evidence>
<dbReference type="InterPro" id="IPR036188">
    <property type="entry name" value="FAD/NAD-bd_sf"/>
</dbReference>
<evidence type="ECO:0000256" key="2">
    <source>
        <dbReference type="ARBA" id="ARBA00001974"/>
    </source>
</evidence>
<evidence type="ECO:0000256" key="3">
    <source>
        <dbReference type="ARBA" id="ARBA00004744"/>
    </source>
</evidence>
<dbReference type="Gene3D" id="3.50.50.60">
    <property type="entry name" value="FAD/NAD(P)-binding domain"/>
    <property type="match status" value="1"/>
</dbReference>
<dbReference type="InterPro" id="IPR004572">
    <property type="entry name" value="Protoporphyrinogen_oxidase"/>
</dbReference>
<dbReference type="Gene3D" id="3.90.660.20">
    <property type="entry name" value="Protoporphyrinogen oxidase, mitochondrial, domain 2"/>
    <property type="match status" value="1"/>
</dbReference>
<keyword evidence="14" id="KW-1185">Reference proteome</keyword>
<gene>
    <name evidence="13" type="primary">hemG</name>
    <name evidence="13" type="ORF">MJA45_07945</name>
</gene>
<keyword evidence="10 11" id="KW-0350">Heme biosynthesis</keyword>
<dbReference type="SUPFAM" id="SSF54373">
    <property type="entry name" value="FAD-linked reductases, C-terminal domain"/>
    <property type="match status" value="1"/>
</dbReference>
<dbReference type="EMBL" id="CP130318">
    <property type="protein sequence ID" value="WNQ12949.1"/>
    <property type="molecule type" value="Genomic_DNA"/>
</dbReference>
<dbReference type="NCBIfam" id="TIGR00562">
    <property type="entry name" value="proto_IX_ox"/>
    <property type="match status" value="1"/>
</dbReference>
<dbReference type="InterPro" id="IPR050464">
    <property type="entry name" value="Zeta_carotene_desat/Oxidored"/>
</dbReference>
<accession>A0AA96LGT1</accession>